<keyword evidence="1" id="KW-0812">Transmembrane</keyword>
<reference evidence="3 4" key="1">
    <citation type="submission" date="2016-10" db="EMBL/GenBank/DDBJ databases">
        <authorList>
            <person name="de Groot N.N."/>
        </authorList>
    </citation>
    <scope>NUCLEOTIDE SEQUENCE [LARGE SCALE GENOMIC DNA]</scope>
    <source>
        <strain evidence="3 4">CGMCC 1.10238</strain>
    </source>
</reference>
<proteinExistence type="predicted"/>
<dbReference type="Proteomes" id="UP000683429">
    <property type="component" value="Chromosome"/>
</dbReference>
<dbReference type="EMBL" id="CP076607">
    <property type="protein sequence ID" value="QWU15415.1"/>
    <property type="molecule type" value="Genomic_DNA"/>
</dbReference>
<keyword evidence="1" id="KW-1133">Transmembrane helix</keyword>
<evidence type="ECO:0000313" key="4">
    <source>
        <dbReference type="Proteomes" id="UP000198809"/>
    </source>
</evidence>
<dbReference type="STRING" id="1333845.SAMN04487895_12420"/>
<feature type="transmembrane region" description="Helical" evidence="1">
    <location>
        <begin position="88"/>
        <end position="116"/>
    </location>
</feature>
<evidence type="ECO:0000313" key="3">
    <source>
        <dbReference type="EMBL" id="SEP14578.1"/>
    </source>
</evidence>
<evidence type="ECO:0000313" key="2">
    <source>
        <dbReference type="EMBL" id="QWU15415.1"/>
    </source>
</evidence>
<keyword evidence="1" id="KW-0472">Membrane</keyword>
<dbReference type="Proteomes" id="UP000198809">
    <property type="component" value="Unassembled WGS sequence"/>
</dbReference>
<dbReference type="EMBL" id="FODH01000024">
    <property type="protein sequence ID" value="SEP14578.1"/>
    <property type="molecule type" value="Genomic_DNA"/>
</dbReference>
<protein>
    <submittedName>
        <fullName evidence="3">Uncharacterized protein</fullName>
    </submittedName>
</protein>
<gene>
    <name evidence="2" type="ORF">KP014_26665</name>
    <name evidence="3" type="ORF">SAMN04487895_12420</name>
</gene>
<evidence type="ECO:0000313" key="5">
    <source>
        <dbReference type="Proteomes" id="UP000683429"/>
    </source>
</evidence>
<reference evidence="2 5" key="2">
    <citation type="submission" date="2021-06" db="EMBL/GenBank/DDBJ databases">
        <title>Whole genome sequence of Paenibacillus sophorae DSM23020 for comparative genomics.</title>
        <authorList>
            <person name="Kim M.-J."/>
            <person name="Lee G."/>
            <person name="Shin J.-H."/>
        </authorList>
    </citation>
    <scope>NUCLEOTIDE SEQUENCE [LARGE SCALE GENOMIC DNA]</scope>
    <source>
        <strain evidence="2 5">DSM 23020</strain>
    </source>
</reference>
<evidence type="ECO:0000256" key="1">
    <source>
        <dbReference type="SAM" id="Phobius"/>
    </source>
</evidence>
<organism evidence="3 4">
    <name type="scientific">Paenibacillus sophorae</name>
    <dbReference type="NCBI Taxonomy" id="1333845"/>
    <lineage>
        <taxon>Bacteria</taxon>
        <taxon>Bacillati</taxon>
        <taxon>Bacillota</taxon>
        <taxon>Bacilli</taxon>
        <taxon>Bacillales</taxon>
        <taxon>Paenibacillaceae</taxon>
        <taxon>Paenibacillus</taxon>
    </lineage>
</organism>
<dbReference type="OrthoDB" id="2611590at2"/>
<feature type="transmembrane region" description="Helical" evidence="1">
    <location>
        <begin position="9"/>
        <end position="28"/>
    </location>
</feature>
<dbReference type="RefSeq" id="WP_036594861.1">
    <property type="nucleotide sequence ID" value="NZ_CP076607.1"/>
</dbReference>
<sequence length="126" mass="13843">MFNKQKRPFWQLSSVFAVIIVLVLAHSWSNRTENAAQMDASMADMMSNEILGNTTVPDLFTLGAMDSVEVSSGNGEHSGHHDQTGTLYAIHLITTALLLFTLPVILAGALFLAIVWPKSSKRRKTN</sequence>
<accession>A0A1H8VI66</accession>
<dbReference type="AlphaFoldDB" id="A0A1H8VI66"/>
<name>A0A1H8VI66_9BACL</name>
<keyword evidence="5" id="KW-1185">Reference proteome</keyword>